<evidence type="ECO:0000313" key="7">
    <source>
        <dbReference type="EMBL" id="AEB06847.1"/>
    </source>
</evidence>
<dbReference type="OrthoDB" id="9806471at2"/>
<keyword evidence="8" id="KW-1185">Reference proteome</keyword>
<dbReference type="GO" id="GO:0016887">
    <property type="term" value="F:ATP hydrolysis activity"/>
    <property type="evidence" value="ECO:0007669"/>
    <property type="project" value="InterPro"/>
</dbReference>
<evidence type="ECO:0000256" key="4">
    <source>
        <dbReference type="ARBA" id="ARBA00022840"/>
    </source>
</evidence>
<dbReference type="InterPro" id="IPR027417">
    <property type="entry name" value="P-loop_NTPase"/>
</dbReference>
<feature type="domain" description="ABC transporter" evidence="6">
    <location>
        <begin position="326"/>
        <end position="557"/>
    </location>
</feature>
<protein>
    <submittedName>
        <fullName evidence="7">ABC transporter related protein</fullName>
    </submittedName>
</protein>
<feature type="region of interest" description="Disordered" evidence="5">
    <location>
        <begin position="285"/>
        <end position="320"/>
    </location>
</feature>
<dbReference type="PANTHER" id="PTHR43553:SF21">
    <property type="entry name" value="ABC TRANSPORTER ATP-BINDING PROTEIN MA_1418-RELATED"/>
    <property type="match status" value="1"/>
</dbReference>
<reference evidence="8" key="1">
    <citation type="journal article" date="2013" name="Stand. Genomic Sci.">
        <title>Complete genome sequence of Coriobacterium glomerans type strain (PW2(T)) from the midgut of Pyrrhocoris apterus L. (red soldier bug).</title>
        <authorList>
            <person name="Stackebrandt E."/>
            <person name="Zeytun A."/>
            <person name="Lapidus A."/>
            <person name="Nolan M."/>
            <person name="Lucas S."/>
            <person name="Hammon N."/>
            <person name="Deshpande S."/>
            <person name="Cheng J.F."/>
            <person name="Tapia R."/>
            <person name="Goodwin L.A."/>
            <person name="Pitluck S."/>
            <person name="Liolios K."/>
            <person name="Pagani I."/>
            <person name="Ivanova N."/>
            <person name="Mavromatis K."/>
            <person name="Mikhailova N."/>
            <person name="Huntemann M."/>
            <person name="Pati A."/>
            <person name="Chen A."/>
            <person name="Palaniappan K."/>
            <person name="Chang Y.J."/>
            <person name="Land M."/>
            <person name="Hauser L."/>
            <person name="Rohde M."/>
            <person name="Pukall R."/>
            <person name="Goker M."/>
            <person name="Detter J.C."/>
            <person name="Woyke T."/>
            <person name="Bristow J."/>
            <person name="Eisen J.A."/>
            <person name="Markowitz V."/>
            <person name="Hugenholtz P."/>
            <person name="Kyrpides N.C."/>
            <person name="Klenk H.P."/>
        </authorList>
    </citation>
    <scope>NUCLEOTIDE SEQUENCE</scope>
    <source>
        <strain evidence="8">ATCC 49209 / DSM 20642 / JCM 10262 / PW2</strain>
    </source>
</reference>
<dbReference type="PANTHER" id="PTHR43553">
    <property type="entry name" value="HEAVY METAL TRANSPORTER"/>
    <property type="match status" value="1"/>
</dbReference>
<gene>
    <name evidence="7" type="ordered locus">Corgl_0733</name>
</gene>
<sequence>MQPVISLNRVSYSYAGQDTRALDAVDLAIDPGDFVGIVGPSGSGKSTLARVMSGAIPHHFDGDFYGAALIDGSDSCEISLTDISRTVGSVSEDVDAQMVATSVEDEMLFGLENFAVARDEIETRIQWALELVGIVDLRGREIATLSGGQLQKVAIASILALRPRVLVLDEPCAALDPASAREVFGALAEINREAGVTVAVIEQAVATLSEFCRSILVMDAGRIALAGTTREVFAREAELRRIGVESPRVTRVFSGLAKRGLCHPEDVCLSVAEARSMIERIAAGAEREPMRLSSEHRRRRTRSERESEEKKARRDAPAKSASAPVLVLEGVSYSYPSTGALVRDLDLEVHPGEIAAIVGRNGAGKTTLTKLVSGLIRPKSGRIVLAGHDTRDMAVSQIAGYAATLFQNPDHQICRNTVLAEVCFGLELRGISKREAHRRAREVIGDLDLVETANPFSLPRGSRQMVALASVIVMASKLIVLDEPTSGLDRRARMIVMESVRRMARRGSAVLMVCHDMEVVSDIADRVIVMADGSIARDDAAADVLADRTALARSRVIPPQIVDLADSLAQAGMPDFAGAREPCDIIDTVEELISRA</sequence>
<comment type="similarity">
    <text evidence="1">Belongs to the ABC transporter superfamily.</text>
</comment>
<accession>F2NBN8</accession>
<feature type="compositionally biased region" description="Basic and acidic residues" evidence="5">
    <location>
        <begin position="285"/>
        <end position="295"/>
    </location>
</feature>
<dbReference type="RefSeq" id="WP_013708590.1">
    <property type="nucleotide sequence ID" value="NC_015389.1"/>
</dbReference>
<dbReference type="Pfam" id="PF00005">
    <property type="entry name" value="ABC_tran"/>
    <property type="match status" value="2"/>
</dbReference>
<dbReference type="KEGG" id="cgo:Corgl_0733"/>
<dbReference type="CDD" id="cd03225">
    <property type="entry name" value="ABC_cobalt_CbiO_domain1"/>
    <property type="match status" value="2"/>
</dbReference>
<dbReference type="SUPFAM" id="SSF52540">
    <property type="entry name" value="P-loop containing nucleoside triphosphate hydrolases"/>
    <property type="match status" value="2"/>
</dbReference>
<organism evidence="7 8">
    <name type="scientific">Coriobacterium glomerans (strain ATCC 49209 / DSM 20642 / JCM 10262 / PW2)</name>
    <dbReference type="NCBI Taxonomy" id="700015"/>
    <lineage>
        <taxon>Bacteria</taxon>
        <taxon>Bacillati</taxon>
        <taxon>Actinomycetota</taxon>
        <taxon>Coriobacteriia</taxon>
        <taxon>Coriobacteriales</taxon>
        <taxon>Coriobacteriaceae</taxon>
        <taxon>Coriobacterium</taxon>
    </lineage>
</organism>
<dbReference type="EMBL" id="CP002628">
    <property type="protein sequence ID" value="AEB06847.1"/>
    <property type="molecule type" value="Genomic_DNA"/>
</dbReference>
<dbReference type="InterPro" id="IPR017871">
    <property type="entry name" value="ABC_transporter-like_CS"/>
</dbReference>
<dbReference type="Gene3D" id="3.40.50.300">
    <property type="entry name" value="P-loop containing nucleotide triphosphate hydrolases"/>
    <property type="match status" value="2"/>
</dbReference>
<evidence type="ECO:0000256" key="5">
    <source>
        <dbReference type="SAM" id="MobiDB-lite"/>
    </source>
</evidence>
<evidence type="ECO:0000256" key="2">
    <source>
        <dbReference type="ARBA" id="ARBA00022448"/>
    </source>
</evidence>
<keyword evidence="3" id="KW-0547">Nucleotide-binding</keyword>
<dbReference type="SMART" id="SM00382">
    <property type="entry name" value="AAA"/>
    <property type="match status" value="2"/>
</dbReference>
<dbReference type="eggNOG" id="COG1122">
    <property type="taxonomic scope" value="Bacteria"/>
</dbReference>
<dbReference type="InterPro" id="IPR003439">
    <property type="entry name" value="ABC_transporter-like_ATP-bd"/>
</dbReference>
<dbReference type="PROSITE" id="PS00211">
    <property type="entry name" value="ABC_TRANSPORTER_1"/>
    <property type="match status" value="1"/>
</dbReference>
<dbReference type="Proteomes" id="UP000006851">
    <property type="component" value="Chromosome"/>
</dbReference>
<dbReference type="HOGENOM" id="CLU_000604_86_7_11"/>
<dbReference type="InterPro" id="IPR003593">
    <property type="entry name" value="AAA+_ATPase"/>
</dbReference>
<evidence type="ECO:0000256" key="1">
    <source>
        <dbReference type="ARBA" id="ARBA00005417"/>
    </source>
</evidence>
<dbReference type="GO" id="GO:0005524">
    <property type="term" value="F:ATP binding"/>
    <property type="evidence" value="ECO:0007669"/>
    <property type="project" value="UniProtKB-KW"/>
</dbReference>
<feature type="domain" description="ABC transporter" evidence="6">
    <location>
        <begin position="5"/>
        <end position="245"/>
    </location>
</feature>
<keyword evidence="2" id="KW-0813">Transport</keyword>
<evidence type="ECO:0000313" key="8">
    <source>
        <dbReference type="Proteomes" id="UP000006851"/>
    </source>
</evidence>
<dbReference type="InterPro" id="IPR015856">
    <property type="entry name" value="ABC_transpr_CbiO/EcfA_su"/>
</dbReference>
<name>F2NBN8_CORGP</name>
<dbReference type="AlphaFoldDB" id="F2NBN8"/>
<evidence type="ECO:0000256" key="3">
    <source>
        <dbReference type="ARBA" id="ARBA00022741"/>
    </source>
</evidence>
<dbReference type="GO" id="GO:0042626">
    <property type="term" value="F:ATPase-coupled transmembrane transporter activity"/>
    <property type="evidence" value="ECO:0007669"/>
    <property type="project" value="TreeGrafter"/>
</dbReference>
<dbReference type="NCBIfam" id="NF010167">
    <property type="entry name" value="PRK13648.1"/>
    <property type="match status" value="2"/>
</dbReference>
<dbReference type="STRING" id="700015.Corgl_0733"/>
<evidence type="ECO:0000259" key="6">
    <source>
        <dbReference type="PROSITE" id="PS50893"/>
    </source>
</evidence>
<dbReference type="GO" id="GO:0043190">
    <property type="term" value="C:ATP-binding cassette (ABC) transporter complex"/>
    <property type="evidence" value="ECO:0007669"/>
    <property type="project" value="TreeGrafter"/>
</dbReference>
<dbReference type="PROSITE" id="PS50893">
    <property type="entry name" value="ABC_TRANSPORTER_2"/>
    <property type="match status" value="2"/>
</dbReference>
<keyword evidence="4" id="KW-0067">ATP-binding</keyword>
<feature type="compositionally biased region" description="Basic and acidic residues" evidence="5">
    <location>
        <begin position="303"/>
        <end position="317"/>
    </location>
</feature>
<proteinExistence type="inferred from homology"/>
<dbReference type="InterPro" id="IPR050095">
    <property type="entry name" value="ECF_ABC_transporter_ATP-bd"/>
</dbReference>